<dbReference type="InterPro" id="IPR014756">
    <property type="entry name" value="Ig_E-set"/>
</dbReference>
<dbReference type="RefSeq" id="XP_033590349.1">
    <property type="nucleotide sequence ID" value="XM_033736051.1"/>
</dbReference>
<dbReference type="CDD" id="cd22952">
    <property type="entry name" value="ART10-like"/>
    <property type="match status" value="1"/>
</dbReference>
<dbReference type="PANTHER" id="PTHR11188:SF166">
    <property type="entry name" value="ARRESTIN (OR S-ANTIGEN), N-TERMINAL DOMAIN PROTEIN (AFU_ORTHOLOGUE AFUA_7G02050)"/>
    <property type="match status" value="1"/>
</dbReference>
<accession>A0A6A6PVS5</accession>
<sequence>MPHYYLHQKPTPPWQGNSSTANSAMNVSIVLDQPAGATFTNLDTISGRLVLRNHKELDVDNILVKLEGESRTRLLSPARPGDKQKPQLEYHKACHVRPYSSASRAILYKVALVFPPTEVMRDRLVLITGKNAQSLAPGTHEFPFHFKLPFNNSCVHEMTKSSTMTASGSGKESAKAATRHVKKTLPPTLSGFPGEAEIRYYLKGTVTRHYFWKESLRAIAPINFLPIEPPRPMSTGSEIFARQTHIFSQIPNPDANKSKFKSIFSRNPEQALPNGNGDAPTISIDARLPEPAILTCNEDVPVRLIVKKMNDFVGIVHLQSLEIALVGFTKIRAHDAHRTEDTTWVIMTKSNMGIPIGTASDPVDTENEIDARMWRGQTLPNTVAPSFQACNIDRSYRLDVRVGLSYLDPMQNNVKPLSVILPLKLDLEVYSGIAPPKALLDAMAEAAEARANLRRTSTIDSAAEKLRRESTTSGQNASTESSHPAREGTAMPESRPPMYSEAPPSYQDAMANALPAINAPRPQYAPPAPGEDDFFGGDEKRRLAGGRES</sequence>
<protein>
    <recommendedName>
        <fullName evidence="2">Arrestin-like N-terminal domain-containing protein</fullName>
    </recommendedName>
</protein>
<dbReference type="GO" id="GO:0005829">
    <property type="term" value="C:cytosol"/>
    <property type="evidence" value="ECO:0007669"/>
    <property type="project" value="TreeGrafter"/>
</dbReference>
<dbReference type="Proteomes" id="UP000799767">
    <property type="component" value="Unassembled WGS sequence"/>
</dbReference>
<dbReference type="GO" id="GO:0070086">
    <property type="term" value="P:ubiquitin-dependent endocytosis"/>
    <property type="evidence" value="ECO:0007669"/>
    <property type="project" value="TreeGrafter"/>
</dbReference>
<keyword evidence="4" id="KW-1185">Reference proteome</keyword>
<organism evidence="3 4">
    <name type="scientific">Neohortaea acidophila</name>
    <dbReference type="NCBI Taxonomy" id="245834"/>
    <lineage>
        <taxon>Eukaryota</taxon>
        <taxon>Fungi</taxon>
        <taxon>Dikarya</taxon>
        <taxon>Ascomycota</taxon>
        <taxon>Pezizomycotina</taxon>
        <taxon>Dothideomycetes</taxon>
        <taxon>Dothideomycetidae</taxon>
        <taxon>Mycosphaerellales</taxon>
        <taxon>Teratosphaeriaceae</taxon>
        <taxon>Neohortaea</taxon>
    </lineage>
</organism>
<dbReference type="GO" id="GO:0030674">
    <property type="term" value="F:protein-macromolecule adaptor activity"/>
    <property type="evidence" value="ECO:0007669"/>
    <property type="project" value="TreeGrafter"/>
</dbReference>
<dbReference type="GeneID" id="54477053"/>
<dbReference type="AlphaFoldDB" id="A0A6A6PVS5"/>
<dbReference type="InterPro" id="IPR014752">
    <property type="entry name" value="Arrestin-like_C"/>
</dbReference>
<name>A0A6A6PVS5_9PEZI</name>
<feature type="region of interest" description="Disordered" evidence="1">
    <location>
        <begin position="458"/>
        <end position="549"/>
    </location>
</feature>
<dbReference type="GO" id="GO:0031625">
    <property type="term" value="F:ubiquitin protein ligase binding"/>
    <property type="evidence" value="ECO:0007669"/>
    <property type="project" value="TreeGrafter"/>
</dbReference>
<dbReference type="InterPro" id="IPR050357">
    <property type="entry name" value="Arrestin_domain-protein"/>
</dbReference>
<dbReference type="EMBL" id="MU001635">
    <property type="protein sequence ID" value="KAF2483779.1"/>
    <property type="molecule type" value="Genomic_DNA"/>
</dbReference>
<evidence type="ECO:0000313" key="4">
    <source>
        <dbReference type="Proteomes" id="UP000799767"/>
    </source>
</evidence>
<proteinExistence type="predicted"/>
<evidence type="ECO:0000259" key="2">
    <source>
        <dbReference type="Pfam" id="PF00339"/>
    </source>
</evidence>
<feature type="compositionally biased region" description="Polar residues" evidence="1">
    <location>
        <begin position="471"/>
        <end position="482"/>
    </location>
</feature>
<dbReference type="SUPFAM" id="SSF81296">
    <property type="entry name" value="E set domains"/>
    <property type="match status" value="1"/>
</dbReference>
<feature type="domain" description="Arrestin-like N-terminal" evidence="2">
    <location>
        <begin position="28"/>
        <end position="157"/>
    </location>
</feature>
<dbReference type="InterPro" id="IPR011021">
    <property type="entry name" value="Arrestin-like_N"/>
</dbReference>
<evidence type="ECO:0000256" key="1">
    <source>
        <dbReference type="SAM" id="MobiDB-lite"/>
    </source>
</evidence>
<reference evidence="3" key="1">
    <citation type="journal article" date="2020" name="Stud. Mycol.">
        <title>101 Dothideomycetes genomes: a test case for predicting lifestyles and emergence of pathogens.</title>
        <authorList>
            <person name="Haridas S."/>
            <person name="Albert R."/>
            <person name="Binder M."/>
            <person name="Bloem J."/>
            <person name="Labutti K."/>
            <person name="Salamov A."/>
            <person name="Andreopoulos B."/>
            <person name="Baker S."/>
            <person name="Barry K."/>
            <person name="Bills G."/>
            <person name="Bluhm B."/>
            <person name="Cannon C."/>
            <person name="Castanera R."/>
            <person name="Culley D."/>
            <person name="Daum C."/>
            <person name="Ezra D."/>
            <person name="Gonzalez J."/>
            <person name="Henrissat B."/>
            <person name="Kuo A."/>
            <person name="Liang C."/>
            <person name="Lipzen A."/>
            <person name="Lutzoni F."/>
            <person name="Magnuson J."/>
            <person name="Mondo S."/>
            <person name="Nolan M."/>
            <person name="Ohm R."/>
            <person name="Pangilinan J."/>
            <person name="Park H.-J."/>
            <person name="Ramirez L."/>
            <person name="Alfaro M."/>
            <person name="Sun H."/>
            <person name="Tritt A."/>
            <person name="Yoshinaga Y."/>
            <person name="Zwiers L.-H."/>
            <person name="Turgeon B."/>
            <person name="Goodwin S."/>
            <person name="Spatafora J."/>
            <person name="Crous P."/>
            <person name="Grigoriev I."/>
        </authorList>
    </citation>
    <scope>NUCLEOTIDE SEQUENCE</scope>
    <source>
        <strain evidence="3">CBS 113389</strain>
    </source>
</reference>
<dbReference type="GO" id="GO:0005886">
    <property type="term" value="C:plasma membrane"/>
    <property type="evidence" value="ECO:0007669"/>
    <property type="project" value="TreeGrafter"/>
</dbReference>
<dbReference type="Pfam" id="PF00339">
    <property type="entry name" value="Arrestin_N"/>
    <property type="match status" value="1"/>
</dbReference>
<gene>
    <name evidence="3" type="ORF">BDY17DRAFT_316993</name>
</gene>
<feature type="compositionally biased region" description="Basic and acidic residues" evidence="1">
    <location>
        <begin position="537"/>
        <end position="549"/>
    </location>
</feature>
<evidence type="ECO:0000313" key="3">
    <source>
        <dbReference type="EMBL" id="KAF2483779.1"/>
    </source>
</evidence>
<dbReference type="OrthoDB" id="3365616at2759"/>
<dbReference type="PANTHER" id="PTHR11188">
    <property type="entry name" value="ARRESTIN DOMAIN CONTAINING PROTEIN"/>
    <property type="match status" value="1"/>
</dbReference>
<dbReference type="Gene3D" id="2.60.40.640">
    <property type="match status" value="1"/>
</dbReference>